<reference evidence="1 2" key="1">
    <citation type="journal article" date="2018" name="Mol. Biol. Evol.">
        <title>Analysis of the draft genome of the red seaweed Gracilariopsis chorda provides insights into genome size evolution in Rhodophyta.</title>
        <authorList>
            <person name="Lee J."/>
            <person name="Yang E.C."/>
            <person name="Graf L."/>
            <person name="Yang J.H."/>
            <person name="Qiu H."/>
            <person name="Zel Zion U."/>
            <person name="Chan C.X."/>
            <person name="Stephens T.G."/>
            <person name="Weber A.P.M."/>
            <person name="Boo G.H."/>
            <person name="Boo S.M."/>
            <person name="Kim K.M."/>
            <person name="Shin Y."/>
            <person name="Jung M."/>
            <person name="Lee S.J."/>
            <person name="Yim H.S."/>
            <person name="Lee J.H."/>
            <person name="Bhattacharya D."/>
            <person name="Yoon H.S."/>
        </authorList>
    </citation>
    <scope>NUCLEOTIDE SEQUENCE [LARGE SCALE GENOMIC DNA]</scope>
    <source>
        <strain evidence="1 2">SKKU-2015</strain>
        <tissue evidence="1">Whole body</tissue>
    </source>
</reference>
<name>A0A2V3IXA5_9FLOR</name>
<gene>
    <name evidence="1" type="ORF">BWQ96_04437</name>
</gene>
<comment type="caution">
    <text evidence="1">The sequence shown here is derived from an EMBL/GenBank/DDBJ whole genome shotgun (WGS) entry which is preliminary data.</text>
</comment>
<protein>
    <submittedName>
        <fullName evidence="1">Uncharacterized protein</fullName>
    </submittedName>
</protein>
<keyword evidence="2" id="KW-1185">Reference proteome</keyword>
<accession>A0A2V3IXA5</accession>
<evidence type="ECO:0000313" key="2">
    <source>
        <dbReference type="Proteomes" id="UP000247409"/>
    </source>
</evidence>
<proteinExistence type="predicted"/>
<dbReference type="Proteomes" id="UP000247409">
    <property type="component" value="Unassembled WGS sequence"/>
</dbReference>
<sequence>MPAAKYHVVDKVNRIIMATWPLECASHTMLQGPAEMETRGFGTQAVEW</sequence>
<dbReference type="EMBL" id="NBIV01000053">
    <property type="protein sequence ID" value="PXF45770.1"/>
    <property type="molecule type" value="Genomic_DNA"/>
</dbReference>
<evidence type="ECO:0000313" key="1">
    <source>
        <dbReference type="EMBL" id="PXF45770.1"/>
    </source>
</evidence>
<dbReference type="AlphaFoldDB" id="A0A2V3IXA5"/>
<organism evidence="1 2">
    <name type="scientific">Gracilariopsis chorda</name>
    <dbReference type="NCBI Taxonomy" id="448386"/>
    <lineage>
        <taxon>Eukaryota</taxon>
        <taxon>Rhodophyta</taxon>
        <taxon>Florideophyceae</taxon>
        <taxon>Rhodymeniophycidae</taxon>
        <taxon>Gracilariales</taxon>
        <taxon>Gracilariaceae</taxon>
        <taxon>Gracilariopsis</taxon>
    </lineage>
</organism>